<accession>A0A101HRE9</accession>
<dbReference type="InterPro" id="IPR025345">
    <property type="entry name" value="DUF4249"/>
</dbReference>
<evidence type="ECO:0000313" key="1">
    <source>
        <dbReference type="EMBL" id="KUK81721.1"/>
    </source>
</evidence>
<name>A0A101HRE9_9BACT</name>
<organism evidence="1 2">
    <name type="scientific">Mesotoga prima</name>
    <dbReference type="NCBI Taxonomy" id="1184387"/>
    <lineage>
        <taxon>Bacteria</taxon>
        <taxon>Thermotogati</taxon>
        <taxon>Thermotogota</taxon>
        <taxon>Thermotogae</taxon>
        <taxon>Kosmotogales</taxon>
        <taxon>Kosmotogaceae</taxon>
        <taxon>Mesotoga</taxon>
    </lineage>
</organism>
<protein>
    <recommendedName>
        <fullName evidence="3">DUF4249 family protein</fullName>
    </recommendedName>
</protein>
<dbReference type="Pfam" id="PF14054">
    <property type="entry name" value="DUF4249"/>
    <property type="match status" value="1"/>
</dbReference>
<dbReference type="PROSITE" id="PS51257">
    <property type="entry name" value="PROKAR_LIPOPROTEIN"/>
    <property type="match status" value="1"/>
</dbReference>
<gene>
    <name evidence="1" type="ORF">XD94_0350</name>
</gene>
<evidence type="ECO:0008006" key="3">
    <source>
        <dbReference type="Google" id="ProtNLM"/>
    </source>
</evidence>
<dbReference type="AlphaFoldDB" id="A0A101HRE9"/>
<reference evidence="2" key="1">
    <citation type="journal article" date="2015" name="MBio">
        <title>Genome-Resolved Metagenomic Analysis Reveals Roles for Candidate Phyla and Other Microbial Community Members in Biogeochemical Transformations in Oil Reservoirs.</title>
        <authorList>
            <person name="Hu P."/>
            <person name="Tom L."/>
            <person name="Singh A."/>
            <person name="Thomas B.C."/>
            <person name="Baker B.J."/>
            <person name="Piceno Y.M."/>
            <person name="Andersen G.L."/>
            <person name="Banfield J.F."/>
        </authorList>
    </citation>
    <scope>NUCLEOTIDE SEQUENCE [LARGE SCALE GENOMIC DNA]</scope>
</reference>
<evidence type="ECO:0000313" key="2">
    <source>
        <dbReference type="Proteomes" id="UP000054092"/>
    </source>
</evidence>
<dbReference type="Proteomes" id="UP000054092">
    <property type="component" value="Unassembled WGS sequence"/>
</dbReference>
<sequence length="223" mass="25246">MKRFIVCFLIAVLFYGCEKEITPNLSSEANMEVVINAMFTDETNENEVEIRWSIPQPNDIASPINDAQVILSSFDEVILFGLDSSKPGTYRAKTNLRLQQEYTLTVSIDEQIYSARAELASGKAFNPPTFSYSSEEKLYYLDKVANPFDPSDPAIYQLEADWSEVPGYTQLPKEQTHALFYFFSLQTLDVSQLLPPPSEKIGFPAGTIIDIKRFALSQEHAEY</sequence>
<comment type="caution">
    <text evidence="1">The sequence shown here is derived from an EMBL/GenBank/DDBJ whole genome shotgun (WGS) entry which is preliminary data.</text>
</comment>
<feature type="non-terminal residue" evidence="1">
    <location>
        <position position="223"/>
    </location>
</feature>
<dbReference type="EMBL" id="LGGP01000039">
    <property type="protein sequence ID" value="KUK81721.1"/>
    <property type="molecule type" value="Genomic_DNA"/>
</dbReference>
<proteinExistence type="predicted"/>